<protein>
    <recommendedName>
        <fullName evidence="5">OmpA-like domain-containing protein</fullName>
    </recommendedName>
</protein>
<sequence length="303" mass="32408">MRAHALIAAALLLSFPALASADVATTRILQQSLQRLQNAQRSGPAIPAATLSGLQESLQMMTRDQVNPAIFQVDKAIFDARMAGLQEQRQSIHQQTSLSKLQQQVQSLTSQHQALQNEYARLRQQLASKTMTGAQTQHLQAEIQQQKQMLQAEEKHLANLAKQPPSSLNGLSSSTAITSTSTTSLPAYGKALTVYAQVQAASDGVHVSMPADSLFGSDNRLSSDGEQRLQAISRILKQSNAHEILVRVAPQPLGANAATQRAEAILRNLRRNGVPDQSLALATGSGLTAGTAELLLVNASPTS</sequence>
<feature type="chain" id="PRO_5047487881" description="OmpA-like domain-containing protein" evidence="2">
    <location>
        <begin position="20"/>
        <end position="303"/>
    </location>
</feature>
<proteinExistence type="predicted"/>
<organism evidence="3 4">
    <name type="scientific">Acidithiobacillus concretivorus</name>
    <dbReference type="NCBI Taxonomy" id="3063952"/>
    <lineage>
        <taxon>Bacteria</taxon>
        <taxon>Pseudomonadati</taxon>
        <taxon>Pseudomonadota</taxon>
        <taxon>Acidithiobacillia</taxon>
        <taxon>Acidithiobacillales</taxon>
        <taxon>Acidithiobacillaceae</taxon>
        <taxon>Acidithiobacillus</taxon>
    </lineage>
</organism>
<evidence type="ECO:0008006" key="5">
    <source>
        <dbReference type="Google" id="ProtNLM"/>
    </source>
</evidence>
<name>A0ABS5ZR96_9PROT</name>
<evidence type="ECO:0000256" key="2">
    <source>
        <dbReference type="SAM" id="SignalP"/>
    </source>
</evidence>
<reference evidence="3 4" key="1">
    <citation type="journal article" date="2021" name="ISME J.">
        <title>Genomic evolution of the class Acidithiobacillia: deep-branching Proteobacteria living in extreme acidic conditions.</title>
        <authorList>
            <person name="Moya-Beltran A."/>
            <person name="Beard S."/>
            <person name="Rojas-Villalobos C."/>
            <person name="Issotta F."/>
            <person name="Gallardo Y."/>
            <person name="Ulloa R."/>
            <person name="Giaveno A."/>
            <person name="Degli Esposti M."/>
            <person name="Johnson D.B."/>
            <person name="Quatrini R."/>
        </authorList>
    </citation>
    <scope>NUCLEOTIDE SEQUENCE [LARGE SCALE GENOMIC DNA]</scope>
    <source>
        <strain evidence="3 4">ATCC 19703</strain>
    </source>
</reference>
<dbReference type="EMBL" id="JABELD010000049">
    <property type="protein sequence ID" value="MBU2738509.1"/>
    <property type="molecule type" value="Genomic_DNA"/>
</dbReference>
<dbReference type="Proteomes" id="UP001197028">
    <property type="component" value="Unassembled WGS sequence"/>
</dbReference>
<keyword evidence="1" id="KW-0175">Coiled coil</keyword>
<evidence type="ECO:0000256" key="1">
    <source>
        <dbReference type="SAM" id="Coils"/>
    </source>
</evidence>
<keyword evidence="2" id="KW-0732">Signal</keyword>
<keyword evidence="4" id="KW-1185">Reference proteome</keyword>
<gene>
    <name evidence="3" type="ORF">HJG40_06830</name>
</gene>
<comment type="caution">
    <text evidence="3">The sequence shown here is derived from an EMBL/GenBank/DDBJ whole genome shotgun (WGS) entry which is preliminary data.</text>
</comment>
<feature type="signal peptide" evidence="2">
    <location>
        <begin position="1"/>
        <end position="19"/>
    </location>
</feature>
<dbReference type="RefSeq" id="WP_215863482.1">
    <property type="nucleotide sequence ID" value="NZ_JABELD010000049.1"/>
</dbReference>
<evidence type="ECO:0000313" key="4">
    <source>
        <dbReference type="Proteomes" id="UP001197028"/>
    </source>
</evidence>
<feature type="coiled-coil region" evidence="1">
    <location>
        <begin position="98"/>
        <end position="163"/>
    </location>
</feature>
<evidence type="ECO:0000313" key="3">
    <source>
        <dbReference type="EMBL" id="MBU2738509.1"/>
    </source>
</evidence>
<accession>A0ABS5ZR96</accession>